<comment type="subunit">
    <text evidence="9">The complex is composed of two ATP-binding proteins (NikD and NikE), two transmembrane proteins (NikB and NikC) and a solute-binding protein (NikA).</text>
</comment>
<keyword evidence="7" id="KW-0406">Ion transport</keyword>
<feature type="domain" description="ABC transporter" evidence="13">
    <location>
        <begin position="8"/>
        <end position="258"/>
    </location>
</feature>
<keyword evidence="5 14" id="KW-0067">ATP-binding</keyword>
<dbReference type="PANTHER" id="PTHR43297">
    <property type="entry name" value="OLIGOPEPTIDE TRANSPORT ATP-BINDING PROTEIN APPD"/>
    <property type="match status" value="1"/>
</dbReference>
<evidence type="ECO:0000256" key="7">
    <source>
        <dbReference type="ARBA" id="ARBA00023065"/>
    </source>
</evidence>
<dbReference type="SUPFAM" id="SSF52540">
    <property type="entry name" value="P-loop containing nucleoside triphosphate hydrolases"/>
    <property type="match status" value="1"/>
</dbReference>
<evidence type="ECO:0000256" key="1">
    <source>
        <dbReference type="ARBA" id="ARBA00004202"/>
    </source>
</evidence>
<dbReference type="FunFam" id="3.40.50.300:FF:000016">
    <property type="entry name" value="Oligopeptide ABC transporter ATP-binding component"/>
    <property type="match status" value="1"/>
</dbReference>
<dbReference type="AlphaFoldDB" id="A0ABD5ZP49"/>
<dbReference type="InterPro" id="IPR017871">
    <property type="entry name" value="ABC_transporter-like_CS"/>
</dbReference>
<organism evidence="14 15">
    <name type="scientific">Halosegnis marinus</name>
    <dbReference type="NCBI Taxonomy" id="3034023"/>
    <lineage>
        <taxon>Archaea</taxon>
        <taxon>Methanobacteriati</taxon>
        <taxon>Methanobacteriota</taxon>
        <taxon>Stenosarchaea group</taxon>
        <taxon>Halobacteria</taxon>
        <taxon>Halobacteriales</taxon>
        <taxon>Natronomonadaceae</taxon>
        <taxon>Halosegnis</taxon>
    </lineage>
</organism>
<protein>
    <recommendedName>
        <fullName evidence="11">Nickel import system ATP-binding protein NikD</fullName>
        <ecNumber evidence="10">7.2.2.11</ecNumber>
    </recommendedName>
</protein>
<dbReference type="InterPro" id="IPR013563">
    <property type="entry name" value="Oligopep_ABC_C"/>
</dbReference>
<evidence type="ECO:0000313" key="14">
    <source>
        <dbReference type="EMBL" id="MFC7235085.1"/>
    </source>
</evidence>
<evidence type="ECO:0000256" key="3">
    <source>
        <dbReference type="ARBA" id="ARBA00022475"/>
    </source>
</evidence>
<dbReference type="NCBIfam" id="TIGR01727">
    <property type="entry name" value="oligo_HPY"/>
    <property type="match status" value="1"/>
</dbReference>
<dbReference type="InterPro" id="IPR027417">
    <property type="entry name" value="P-loop_NTPase"/>
</dbReference>
<dbReference type="SMART" id="SM00382">
    <property type="entry name" value="AAA"/>
    <property type="match status" value="1"/>
</dbReference>
<evidence type="ECO:0000256" key="9">
    <source>
        <dbReference type="ARBA" id="ARBA00038669"/>
    </source>
</evidence>
<dbReference type="PANTHER" id="PTHR43297:SF13">
    <property type="entry name" value="NICKEL ABC TRANSPORTER, ATP-BINDING PROTEIN"/>
    <property type="match status" value="1"/>
</dbReference>
<evidence type="ECO:0000256" key="11">
    <source>
        <dbReference type="ARBA" id="ARBA00044143"/>
    </source>
</evidence>
<dbReference type="Gene3D" id="3.40.50.300">
    <property type="entry name" value="P-loop containing nucleotide triphosphate hydrolases"/>
    <property type="match status" value="1"/>
</dbReference>
<dbReference type="InterPro" id="IPR003593">
    <property type="entry name" value="AAA+_ATPase"/>
</dbReference>
<dbReference type="EC" id="7.2.2.11" evidence="10"/>
<evidence type="ECO:0000256" key="12">
    <source>
        <dbReference type="ARBA" id="ARBA00048610"/>
    </source>
</evidence>
<keyword evidence="4" id="KW-0547">Nucleotide-binding</keyword>
<dbReference type="Pfam" id="PF08352">
    <property type="entry name" value="oligo_HPY"/>
    <property type="match status" value="1"/>
</dbReference>
<dbReference type="InterPro" id="IPR050388">
    <property type="entry name" value="ABC_Ni/Peptide_Import"/>
</dbReference>
<gene>
    <name evidence="14" type="ORF">ACFQJ4_07115</name>
</gene>
<dbReference type="RefSeq" id="WP_276236107.1">
    <property type="nucleotide sequence ID" value="NZ_CP119802.1"/>
</dbReference>
<dbReference type="EMBL" id="JBHTAP010000001">
    <property type="protein sequence ID" value="MFC7235085.1"/>
    <property type="molecule type" value="Genomic_DNA"/>
</dbReference>
<dbReference type="PROSITE" id="PS00211">
    <property type="entry name" value="ABC_TRANSPORTER_1"/>
    <property type="match status" value="1"/>
</dbReference>
<evidence type="ECO:0000256" key="2">
    <source>
        <dbReference type="ARBA" id="ARBA00022448"/>
    </source>
</evidence>
<reference evidence="14 15" key="1">
    <citation type="journal article" date="2019" name="Int. J. Syst. Evol. Microbiol.">
        <title>The Global Catalogue of Microorganisms (GCM) 10K type strain sequencing project: providing services to taxonomists for standard genome sequencing and annotation.</title>
        <authorList>
            <consortium name="The Broad Institute Genomics Platform"/>
            <consortium name="The Broad Institute Genome Sequencing Center for Infectious Disease"/>
            <person name="Wu L."/>
            <person name="Ma J."/>
        </authorList>
    </citation>
    <scope>NUCLEOTIDE SEQUENCE [LARGE SCALE GENOMIC DNA]</scope>
    <source>
        <strain evidence="14 15">DT85</strain>
    </source>
</reference>
<dbReference type="GO" id="GO:0005886">
    <property type="term" value="C:plasma membrane"/>
    <property type="evidence" value="ECO:0007669"/>
    <property type="project" value="UniProtKB-SubCell"/>
</dbReference>
<evidence type="ECO:0000256" key="5">
    <source>
        <dbReference type="ARBA" id="ARBA00022840"/>
    </source>
</evidence>
<comment type="caution">
    <text evidence="14">The sequence shown here is derived from an EMBL/GenBank/DDBJ whole genome shotgun (WGS) entry which is preliminary data.</text>
</comment>
<evidence type="ECO:0000256" key="6">
    <source>
        <dbReference type="ARBA" id="ARBA00022967"/>
    </source>
</evidence>
<dbReference type="GeneID" id="79266766"/>
<dbReference type="GO" id="GO:0005524">
    <property type="term" value="F:ATP binding"/>
    <property type="evidence" value="ECO:0007669"/>
    <property type="project" value="UniProtKB-KW"/>
</dbReference>
<accession>A0ABD5ZP49</accession>
<proteinExistence type="predicted"/>
<sequence>MSSSEPLLSVNDLHVQFDTDGGVVRAVDGVSFDVDRGETVCVVGESGSGKTVSCEAITKIIDIPPGRVSGEVLFDGENLVEANQKRLEKVRGGRIGHIFQNPQGALNPVYTVGTQIIEAVQLHRDVKKRVARERAIELLDRVGIPEAASRVDDYPHEFSGGMRQRVVIAMALAAEPDLLIADEPTTALDVTIQAQILRLLRDLQEEFNMGIVFITHDLGVVAEIADRVVVMYAGKVMERGDVYELFEDPAHPYTQALLECLPGRGDATEAIGGSLPDPTDPPDGCRFNPRCQYAIEECRVGDQVPPIGVDGPDDDHCASCIYYRDGFDASTVRGQANTMADTEEVRSDGGRPGGDAE</sequence>
<dbReference type="GO" id="GO:0015413">
    <property type="term" value="F:ABC-type nickel transporter activity"/>
    <property type="evidence" value="ECO:0007669"/>
    <property type="project" value="UniProtKB-EC"/>
</dbReference>
<dbReference type="Pfam" id="PF00005">
    <property type="entry name" value="ABC_tran"/>
    <property type="match status" value="1"/>
</dbReference>
<evidence type="ECO:0000313" key="15">
    <source>
        <dbReference type="Proteomes" id="UP001596398"/>
    </source>
</evidence>
<keyword evidence="2" id="KW-0813">Transport</keyword>
<comment type="catalytic activity">
    <reaction evidence="12">
        <text>Ni(2+)(out) + ATP + H2O = Ni(2+)(in) + ADP + phosphate + H(+)</text>
        <dbReference type="Rhea" id="RHEA:15557"/>
        <dbReference type="ChEBI" id="CHEBI:15377"/>
        <dbReference type="ChEBI" id="CHEBI:15378"/>
        <dbReference type="ChEBI" id="CHEBI:30616"/>
        <dbReference type="ChEBI" id="CHEBI:43474"/>
        <dbReference type="ChEBI" id="CHEBI:49786"/>
        <dbReference type="ChEBI" id="CHEBI:456216"/>
        <dbReference type="EC" id="7.2.2.11"/>
    </reaction>
    <physiologicalReaction direction="left-to-right" evidence="12">
        <dbReference type="Rhea" id="RHEA:15558"/>
    </physiologicalReaction>
</comment>
<dbReference type="Proteomes" id="UP001596398">
    <property type="component" value="Unassembled WGS sequence"/>
</dbReference>
<evidence type="ECO:0000256" key="10">
    <source>
        <dbReference type="ARBA" id="ARBA00039098"/>
    </source>
</evidence>
<keyword evidence="8" id="KW-0472">Membrane</keyword>
<dbReference type="CDD" id="cd03257">
    <property type="entry name" value="ABC_NikE_OppD_transporters"/>
    <property type="match status" value="1"/>
</dbReference>
<evidence type="ECO:0000256" key="8">
    <source>
        <dbReference type="ARBA" id="ARBA00023136"/>
    </source>
</evidence>
<dbReference type="PROSITE" id="PS50893">
    <property type="entry name" value="ABC_TRANSPORTER_2"/>
    <property type="match status" value="1"/>
</dbReference>
<keyword evidence="15" id="KW-1185">Reference proteome</keyword>
<dbReference type="InterPro" id="IPR003439">
    <property type="entry name" value="ABC_transporter-like_ATP-bd"/>
</dbReference>
<evidence type="ECO:0000256" key="4">
    <source>
        <dbReference type="ARBA" id="ARBA00022741"/>
    </source>
</evidence>
<keyword evidence="3" id="KW-1003">Cell membrane</keyword>
<evidence type="ECO:0000259" key="13">
    <source>
        <dbReference type="PROSITE" id="PS50893"/>
    </source>
</evidence>
<name>A0ABD5ZP49_9EURY</name>
<comment type="subcellular location">
    <subcellularLocation>
        <location evidence="1">Cell membrane</location>
        <topology evidence="1">Peripheral membrane protein</topology>
    </subcellularLocation>
</comment>
<keyword evidence="6" id="KW-1278">Translocase</keyword>